<dbReference type="InterPro" id="IPR036390">
    <property type="entry name" value="WH_DNA-bd_sf"/>
</dbReference>
<keyword evidence="3" id="KW-0804">Transcription</keyword>
<dbReference type="PANTHER" id="PTHR33164">
    <property type="entry name" value="TRANSCRIPTIONAL REGULATOR, MARR FAMILY"/>
    <property type="match status" value="1"/>
</dbReference>
<dbReference type="Pfam" id="PF01047">
    <property type="entry name" value="MarR"/>
    <property type="match status" value="1"/>
</dbReference>
<dbReference type="GO" id="GO:0006950">
    <property type="term" value="P:response to stress"/>
    <property type="evidence" value="ECO:0007669"/>
    <property type="project" value="TreeGrafter"/>
</dbReference>
<dbReference type="EMBL" id="CP046400">
    <property type="protein sequence ID" value="QGY41949.1"/>
    <property type="molecule type" value="Genomic_DNA"/>
</dbReference>
<proteinExistence type="predicted"/>
<dbReference type="SUPFAM" id="SSF46785">
    <property type="entry name" value="Winged helix' DNA-binding domain"/>
    <property type="match status" value="1"/>
</dbReference>
<feature type="region of interest" description="Disordered" evidence="4">
    <location>
        <begin position="132"/>
        <end position="174"/>
    </location>
</feature>
<dbReference type="AlphaFoldDB" id="A0A6I6JL77"/>
<dbReference type="InterPro" id="IPR036388">
    <property type="entry name" value="WH-like_DNA-bd_sf"/>
</dbReference>
<evidence type="ECO:0000313" key="7">
    <source>
        <dbReference type="Proteomes" id="UP000428328"/>
    </source>
</evidence>
<dbReference type="PANTHER" id="PTHR33164:SF43">
    <property type="entry name" value="HTH-TYPE TRANSCRIPTIONAL REPRESSOR YETL"/>
    <property type="match status" value="1"/>
</dbReference>
<gene>
    <name evidence="6" type="ORF">GM415_01565</name>
</gene>
<evidence type="ECO:0000256" key="4">
    <source>
        <dbReference type="SAM" id="MobiDB-lite"/>
    </source>
</evidence>
<accession>A0A6I6JL77</accession>
<feature type="domain" description="HTH marR-type" evidence="5">
    <location>
        <begin position="1"/>
        <end position="126"/>
    </location>
</feature>
<dbReference type="PRINTS" id="PR00598">
    <property type="entry name" value="HTHMARR"/>
</dbReference>
<dbReference type="InterPro" id="IPR011991">
    <property type="entry name" value="ArsR-like_HTH"/>
</dbReference>
<dbReference type="InterPro" id="IPR039422">
    <property type="entry name" value="MarR/SlyA-like"/>
</dbReference>
<sequence length="174" mass="19046">MLFRRAARLMARAHHGGERGHRGHHAQRHVLSLLLEKGPLPQSELLEILDVRSSSLSEILGKLERNDLITRERNESDRRSFIVKATELARKTLGDQGIPNGTAPLFACLNAEEQDQLRAILQKLIDSAQEAPLCDKPAFERGGPGRGRPGKGRGQGRGEGRGKGRGKGKGGRRG</sequence>
<dbReference type="PROSITE" id="PS01117">
    <property type="entry name" value="HTH_MARR_1"/>
    <property type="match status" value="1"/>
</dbReference>
<evidence type="ECO:0000256" key="1">
    <source>
        <dbReference type="ARBA" id="ARBA00023015"/>
    </source>
</evidence>
<keyword evidence="2" id="KW-0238">DNA-binding</keyword>
<evidence type="ECO:0000256" key="2">
    <source>
        <dbReference type="ARBA" id="ARBA00023125"/>
    </source>
</evidence>
<keyword evidence="7" id="KW-1185">Reference proteome</keyword>
<feature type="compositionally biased region" description="Basic residues" evidence="4">
    <location>
        <begin position="163"/>
        <end position="174"/>
    </location>
</feature>
<dbReference type="InterPro" id="IPR023187">
    <property type="entry name" value="Tscrpt_reg_MarR-type_CS"/>
</dbReference>
<evidence type="ECO:0000256" key="3">
    <source>
        <dbReference type="ARBA" id="ARBA00023163"/>
    </source>
</evidence>
<dbReference type="Gene3D" id="1.10.10.10">
    <property type="entry name" value="Winged helix-like DNA-binding domain superfamily/Winged helix DNA-binding domain"/>
    <property type="match status" value="1"/>
</dbReference>
<dbReference type="GO" id="GO:0003700">
    <property type="term" value="F:DNA-binding transcription factor activity"/>
    <property type="evidence" value="ECO:0007669"/>
    <property type="project" value="InterPro"/>
</dbReference>
<dbReference type="InterPro" id="IPR000835">
    <property type="entry name" value="HTH_MarR-typ"/>
</dbReference>
<dbReference type="CDD" id="cd00090">
    <property type="entry name" value="HTH_ARSR"/>
    <property type="match status" value="1"/>
</dbReference>
<dbReference type="Proteomes" id="UP000428328">
    <property type="component" value="Chromosome"/>
</dbReference>
<evidence type="ECO:0000259" key="5">
    <source>
        <dbReference type="PROSITE" id="PS50995"/>
    </source>
</evidence>
<organism evidence="6 7">
    <name type="scientific">Pseudodesulfovibrio cashew</name>
    <dbReference type="NCBI Taxonomy" id="2678688"/>
    <lineage>
        <taxon>Bacteria</taxon>
        <taxon>Pseudomonadati</taxon>
        <taxon>Thermodesulfobacteriota</taxon>
        <taxon>Desulfovibrionia</taxon>
        <taxon>Desulfovibrionales</taxon>
        <taxon>Desulfovibrionaceae</taxon>
    </lineage>
</organism>
<protein>
    <submittedName>
        <fullName evidence="6">MarR family transcriptional regulator</fullName>
    </submittedName>
</protein>
<feature type="compositionally biased region" description="Gly residues" evidence="4">
    <location>
        <begin position="142"/>
        <end position="155"/>
    </location>
</feature>
<dbReference type="PROSITE" id="PS50995">
    <property type="entry name" value="HTH_MARR_2"/>
    <property type="match status" value="1"/>
</dbReference>
<name>A0A6I6JL77_9BACT</name>
<keyword evidence="1" id="KW-0805">Transcription regulation</keyword>
<evidence type="ECO:0000313" key="6">
    <source>
        <dbReference type="EMBL" id="QGY41949.1"/>
    </source>
</evidence>
<dbReference type="KEGG" id="psel:GM415_01565"/>
<dbReference type="GO" id="GO:0003677">
    <property type="term" value="F:DNA binding"/>
    <property type="evidence" value="ECO:0007669"/>
    <property type="project" value="UniProtKB-KW"/>
</dbReference>
<reference evidence="6 7" key="1">
    <citation type="submission" date="2019-11" db="EMBL/GenBank/DDBJ databases">
        <authorList>
            <person name="Zheng R.K."/>
            <person name="Sun C.M."/>
        </authorList>
    </citation>
    <scope>NUCLEOTIDE SEQUENCE [LARGE SCALE GENOMIC DNA]</scope>
    <source>
        <strain evidence="6 7">SRB007</strain>
    </source>
</reference>
<dbReference type="SMART" id="SM00347">
    <property type="entry name" value="HTH_MARR"/>
    <property type="match status" value="1"/>
</dbReference>